<proteinExistence type="predicted"/>
<organism evidence="1">
    <name type="scientific">uncultured Pleomorphomonas sp</name>
    <dbReference type="NCBI Taxonomy" id="442121"/>
    <lineage>
        <taxon>Bacteria</taxon>
        <taxon>Pseudomonadati</taxon>
        <taxon>Pseudomonadota</taxon>
        <taxon>Alphaproteobacteria</taxon>
        <taxon>Hyphomicrobiales</taxon>
        <taxon>Pleomorphomonadaceae</taxon>
        <taxon>Pleomorphomonas</taxon>
        <taxon>environmental samples</taxon>
    </lineage>
</organism>
<dbReference type="EMBL" id="FMJD01000005">
    <property type="protein sequence ID" value="SCM74034.1"/>
    <property type="molecule type" value="Genomic_DNA"/>
</dbReference>
<evidence type="ECO:0000313" key="1">
    <source>
        <dbReference type="EMBL" id="SCM74034.1"/>
    </source>
</evidence>
<reference evidence="1" key="1">
    <citation type="submission" date="2016-08" db="EMBL/GenBank/DDBJ databases">
        <authorList>
            <person name="Seilhamer J.J."/>
        </authorList>
    </citation>
    <scope>NUCLEOTIDE SEQUENCE</scope>
    <source>
        <strain evidence="1">86</strain>
    </source>
</reference>
<sequence>MELKWIPENDLDAHFNLTLHQKKTTKTKREKGNDRLAIQDMINQSLNGIYSFDYKAEYGDNSPSNIVMPKKGRIYE</sequence>
<gene>
    <name evidence="1" type="ORF">KL86PLE_130059</name>
</gene>
<name>A0A212L8Z3_9HYPH</name>
<dbReference type="AlphaFoldDB" id="A0A212L8Z3"/>
<protein>
    <submittedName>
        <fullName evidence="1">Uncharacterized protein</fullName>
    </submittedName>
</protein>
<accession>A0A212L8Z3</accession>